<accession>A0A6J8ANX3</accession>
<dbReference type="AlphaFoldDB" id="A0A6J8ANX3"/>
<gene>
    <name evidence="1" type="ORF">MCOR_9850</name>
</gene>
<dbReference type="EMBL" id="CACVKT020001758">
    <property type="protein sequence ID" value="CAC5371374.1"/>
    <property type="molecule type" value="Genomic_DNA"/>
</dbReference>
<organism evidence="1 2">
    <name type="scientific">Mytilus coruscus</name>
    <name type="common">Sea mussel</name>
    <dbReference type="NCBI Taxonomy" id="42192"/>
    <lineage>
        <taxon>Eukaryota</taxon>
        <taxon>Metazoa</taxon>
        <taxon>Spiralia</taxon>
        <taxon>Lophotrochozoa</taxon>
        <taxon>Mollusca</taxon>
        <taxon>Bivalvia</taxon>
        <taxon>Autobranchia</taxon>
        <taxon>Pteriomorphia</taxon>
        <taxon>Mytilida</taxon>
        <taxon>Mytiloidea</taxon>
        <taxon>Mytilidae</taxon>
        <taxon>Mytilinae</taxon>
        <taxon>Mytilus</taxon>
    </lineage>
</organism>
<protein>
    <submittedName>
        <fullName evidence="1">Uncharacterized protein</fullName>
    </submittedName>
</protein>
<reference evidence="1 2" key="1">
    <citation type="submission" date="2020-06" db="EMBL/GenBank/DDBJ databases">
        <authorList>
            <person name="Li R."/>
            <person name="Bekaert M."/>
        </authorList>
    </citation>
    <scope>NUCLEOTIDE SEQUENCE [LARGE SCALE GENOMIC DNA]</scope>
    <source>
        <strain evidence="2">wild</strain>
    </source>
</reference>
<evidence type="ECO:0000313" key="1">
    <source>
        <dbReference type="EMBL" id="CAC5371374.1"/>
    </source>
</evidence>
<name>A0A6J8ANX3_MYTCO</name>
<proteinExistence type="predicted"/>
<sequence>MNYNHTYLDDKLNALSKIQNTYLSNINNSQSWDKKPNERIKGDHDSTNKEVAFENYNQRHMRNTCKCRRYELPEVNSKPILRSEWPISLLNNYKNTQRKVAKYCIGSLSKCTSSIAFIRFYLRERGINILLRYIGISSNSVMPFHLRVNVEDKAKLNTVFNGMRIQEVQESE</sequence>
<dbReference type="Proteomes" id="UP000507470">
    <property type="component" value="Unassembled WGS sequence"/>
</dbReference>
<keyword evidence="2" id="KW-1185">Reference proteome</keyword>
<evidence type="ECO:0000313" key="2">
    <source>
        <dbReference type="Proteomes" id="UP000507470"/>
    </source>
</evidence>